<accession>A0AAX1EJ07</accession>
<dbReference type="SUPFAM" id="SSF55785">
    <property type="entry name" value="PYP-like sensor domain (PAS domain)"/>
    <property type="match status" value="2"/>
</dbReference>
<feature type="domain" description="PAC" evidence="2">
    <location>
        <begin position="183"/>
        <end position="235"/>
    </location>
</feature>
<proteinExistence type="predicted"/>
<dbReference type="Proteomes" id="UP000295517">
    <property type="component" value="Chromosome"/>
</dbReference>
<sequence length="790" mass="91289">MKSMNKKKNNYWPKLLNALAEGVVIINKEGEILFINAYAANMLGHPVSDLLGSNFLYPLAEDETQEIEIIKPDGEILPAQMTVKKGAWENDVAWVISLQDISEFKAKEKMLSISSKGISSAFEGIIITDANGTILEANKAFLKMTGFKKEEIIGKNPRIWKSGYQSAEFYKQLWSTLIKRGHWSGELWDKYKHSKLYPVFLSISAVKNSEGDITNYIGFFHDLSVIKEQEEQIEHFKFYDFLTGLPNKFMLTQRLDNYIEQSWNMKSRLIVISIRIFDPGKQNSSYNESAEIRDKIILKAIERIERWTHGKKLLSRIGYSEFIVVYLGSQKIEGMESVAKKIIHSLSKPYRVKNKKYTMQSIIGITSLSDNGTFSGEDLLNQTEIARHKAMQKGFNQFDFFDAESEKQTLIFHQRIEALRKAIKQNQLELHYQPKVDLSTGKVIGAEALLRWIHPDKHLLMPSDFLAGLDKHPVSIELGDWVLNQALKLSEKLIKNNLNIPISINISSYQLEDKNFTKHLEETLSKYPHLPKSCIMLEILETEALEDLERISNIINYCKTKGILFSLDDFGTGYSSLTYLKDLNTAEVKLDQSFVRNVLSKPKDLSILKTTIELCRLIDRDLIAEGVETIIHGKLLRHLGCHYIQGYVITKPIPEQRLIPWLNKWTLGKEWQKDRFSKEELDELIFLSIEHYLSFEALRRYLERNHQKLPDFSFEHCPLNHWLLKHKKGMKDGDTFKVLHQLHKKQHAMANHILQLKIKGKKEQALEKLKELDDLLSILLVKLITAIFEP</sequence>
<dbReference type="InterPro" id="IPR001633">
    <property type="entry name" value="EAL_dom"/>
</dbReference>
<dbReference type="Pfam" id="PF00990">
    <property type="entry name" value="GGDEF"/>
    <property type="match status" value="1"/>
</dbReference>
<dbReference type="InterPro" id="IPR001610">
    <property type="entry name" value="PAC"/>
</dbReference>
<dbReference type="PROSITE" id="PS50112">
    <property type="entry name" value="PAS"/>
    <property type="match status" value="2"/>
</dbReference>
<evidence type="ECO:0000313" key="5">
    <source>
        <dbReference type="EMBL" id="QBR84777.1"/>
    </source>
</evidence>
<feature type="domain" description="PAS" evidence="1">
    <location>
        <begin position="118"/>
        <end position="156"/>
    </location>
</feature>
<dbReference type="NCBIfam" id="TIGR00229">
    <property type="entry name" value="sensory_box"/>
    <property type="match status" value="1"/>
</dbReference>
<evidence type="ECO:0000259" key="4">
    <source>
        <dbReference type="PROSITE" id="PS50887"/>
    </source>
</evidence>
<dbReference type="PANTHER" id="PTHR44757">
    <property type="entry name" value="DIGUANYLATE CYCLASE DGCP"/>
    <property type="match status" value="1"/>
</dbReference>
<dbReference type="EMBL" id="CP038254">
    <property type="protein sequence ID" value="QBR84777.1"/>
    <property type="molecule type" value="Genomic_DNA"/>
</dbReference>
<dbReference type="PROSITE" id="PS50887">
    <property type="entry name" value="GGDEF"/>
    <property type="match status" value="1"/>
</dbReference>
<organism evidence="5 6">
    <name type="scientific">Legionella israelensis</name>
    <dbReference type="NCBI Taxonomy" id="454"/>
    <lineage>
        <taxon>Bacteria</taxon>
        <taxon>Pseudomonadati</taxon>
        <taxon>Pseudomonadota</taxon>
        <taxon>Gammaproteobacteria</taxon>
        <taxon>Legionellales</taxon>
        <taxon>Legionellaceae</taxon>
        <taxon>Legionella</taxon>
    </lineage>
</organism>
<dbReference type="InterPro" id="IPR035919">
    <property type="entry name" value="EAL_sf"/>
</dbReference>
<gene>
    <name evidence="5" type="ORF">E3983_10680</name>
</gene>
<dbReference type="InterPro" id="IPR000160">
    <property type="entry name" value="GGDEF_dom"/>
</dbReference>
<dbReference type="SUPFAM" id="SSF55073">
    <property type="entry name" value="Nucleotide cyclase"/>
    <property type="match status" value="1"/>
</dbReference>
<dbReference type="Gene3D" id="3.30.70.270">
    <property type="match status" value="1"/>
</dbReference>
<dbReference type="PROSITE" id="PS50113">
    <property type="entry name" value="PAC"/>
    <property type="match status" value="1"/>
</dbReference>
<evidence type="ECO:0000259" key="3">
    <source>
        <dbReference type="PROSITE" id="PS50883"/>
    </source>
</evidence>
<dbReference type="InterPro" id="IPR052155">
    <property type="entry name" value="Biofilm_reg_signaling"/>
</dbReference>
<dbReference type="Gene3D" id="3.20.20.450">
    <property type="entry name" value="EAL domain"/>
    <property type="match status" value="1"/>
</dbReference>
<dbReference type="InterPro" id="IPR035965">
    <property type="entry name" value="PAS-like_dom_sf"/>
</dbReference>
<evidence type="ECO:0000259" key="1">
    <source>
        <dbReference type="PROSITE" id="PS50112"/>
    </source>
</evidence>
<dbReference type="CDD" id="cd00130">
    <property type="entry name" value="PAS"/>
    <property type="match status" value="2"/>
</dbReference>
<evidence type="ECO:0000259" key="2">
    <source>
        <dbReference type="PROSITE" id="PS50113"/>
    </source>
</evidence>
<name>A0AAX1EJ07_9GAMM</name>
<dbReference type="InterPro" id="IPR000014">
    <property type="entry name" value="PAS"/>
</dbReference>
<feature type="domain" description="GGDEF" evidence="4">
    <location>
        <begin position="267"/>
        <end position="403"/>
    </location>
</feature>
<dbReference type="CDD" id="cd01948">
    <property type="entry name" value="EAL"/>
    <property type="match status" value="1"/>
</dbReference>
<dbReference type="AlphaFoldDB" id="A0AAX1EJ07"/>
<feature type="domain" description="PAS" evidence="1">
    <location>
        <begin position="8"/>
        <end position="66"/>
    </location>
</feature>
<dbReference type="Pfam" id="PF00989">
    <property type="entry name" value="PAS"/>
    <property type="match status" value="1"/>
</dbReference>
<dbReference type="PROSITE" id="PS50883">
    <property type="entry name" value="EAL"/>
    <property type="match status" value="1"/>
</dbReference>
<dbReference type="SMART" id="SM00091">
    <property type="entry name" value="PAS"/>
    <property type="match status" value="2"/>
</dbReference>
<dbReference type="PANTHER" id="PTHR44757:SF2">
    <property type="entry name" value="BIOFILM ARCHITECTURE MAINTENANCE PROTEIN MBAA"/>
    <property type="match status" value="1"/>
</dbReference>
<protein>
    <submittedName>
        <fullName evidence="5">EAL domain-containing protein</fullName>
    </submittedName>
</protein>
<reference evidence="5 6" key="1">
    <citation type="submission" date="2019-03" db="EMBL/GenBank/DDBJ databases">
        <title>Diverse conjugative elements silence natural transformation in Legionella species.</title>
        <authorList>
            <person name="Durieux I."/>
            <person name="Ginevra C."/>
            <person name="Attaiech L."/>
            <person name="Picq K."/>
            <person name="Juan P.A."/>
            <person name="Jarraud S."/>
            <person name="Charpentier X."/>
        </authorList>
    </citation>
    <scope>NUCLEOTIDE SEQUENCE [LARGE SCALE GENOMIC DNA]</scope>
    <source>
        <strain evidence="5 6">HL-0427-4011</strain>
    </source>
</reference>
<dbReference type="SMART" id="SM00086">
    <property type="entry name" value="PAC"/>
    <property type="match status" value="2"/>
</dbReference>
<dbReference type="InterPro" id="IPR029787">
    <property type="entry name" value="Nucleotide_cyclase"/>
</dbReference>
<dbReference type="SMART" id="SM00052">
    <property type="entry name" value="EAL"/>
    <property type="match status" value="1"/>
</dbReference>
<dbReference type="Gene3D" id="3.30.450.20">
    <property type="entry name" value="PAS domain"/>
    <property type="match status" value="2"/>
</dbReference>
<dbReference type="Pfam" id="PF00563">
    <property type="entry name" value="EAL"/>
    <property type="match status" value="1"/>
</dbReference>
<dbReference type="SMART" id="SM00267">
    <property type="entry name" value="GGDEF"/>
    <property type="match status" value="1"/>
</dbReference>
<evidence type="ECO:0000313" key="6">
    <source>
        <dbReference type="Proteomes" id="UP000295517"/>
    </source>
</evidence>
<dbReference type="InterPro" id="IPR000700">
    <property type="entry name" value="PAS-assoc_C"/>
</dbReference>
<dbReference type="InterPro" id="IPR043128">
    <property type="entry name" value="Rev_trsase/Diguanyl_cyclase"/>
</dbReference>
<dbReference type="InterPro" id="IPR013767">
    <property type="entry name" value="PAS_fold"/>
</dbReference>
<dbReference type="GO" id="GO:0006355">
    <property type="term" value="P:regulation of DNA-templated transcription"/>
    <property type="evidence" value="ECO:0007669"/>
    <property type="project" value="InterPro"/>
</dbReference>
<dbReference type="SUPFAM" id="SSF141868">
    <property type="entry name" value="EAL domain-like"/>
    <property type="match status" value="1"/>
</dbReference>
<feature type="domain" description="EAL" evidence="3">
    <location>
        <begin position="412"/>
        <end position="666"/>
    </location>
</feature>
<dbReference type="Pfam" id="PF13426">
    <property type="entry name" value="PAS_9"/>
    <property type="match status" value="1"/>
</dbReference>